<sequence length="96" mass="10245">MELFLGWLVLSVLVGVWASKKGRSGFGAFLIACLLSPLIGAIIVALMAPGGVAAMPKDEFGNPITPETHVKCPDCRELVRRDARKCKHCGASLIPQ</sequence>
<comment type="caution">
    <text evidence="2">The sequence shown here is derived from an EMBL/GenBank/DDBJ whole genome shotgun (WGS) entry which is preliminary data.</text>
</comment>
<accession>A0A645B3G5</accession>
<dbReference type="AlphaFoldDB" id="A0A645B3G5"/>
<name>A0A645B3G5_9ZZZZ</name>
<reference evidence="2" key="1">
    <citation type="submission" date="2019-08" db="EMBL/GenBank/DDBJ databases">
        <authorList>
            <person name="Kucharzyk K."/>
            <person name="Murdoch R.W."/>
            <person name="Higgins S."/>
            <person name="Loffler F."/>
        </authorList>
    </citation>
    <scope>NUCLEOTIDE SEQUENCE</scope>
</reference>
<dbReference type="EMBL" id="VSSQ01017569">
    <property type="protein sequence ID" value="MPM60000.1"/>
    <property type="molecule type" value="Genomic_DNA"/>
</dbReference>
<feature type="transmembrane region" description="Helical" evidence="1">
    <location>
        <begin position="28"/>
        <end position="48"/>
    </location>
</feature>
<organism evidence="2">
    <name type="scientific">bioreactor metagenome</name>
    <dbReference type="NCBI Taxonomy" id="1076179"/>
    <lineage>
        <taxon>unclassified sequences</taxon>
        <taxon>metagenomes</taxon>
        <taxon>ecological metagenomes</taxon>
    </lineage>
</organism>
<evidence type="ECO:0008006" key="3">
    <source>
        <dbReference type="Google" id="ProtNLM"/>
    </source>
</evidence>
<keyword evidence="1" id="KW-1133">Transmembrane helix</keyword>
<gene>
    <name evidence="2" type="ORF">SDC9_106846</name>
</gene>
<evidence type="ECO:0000256" key="1">
    <source>
        <dbReference type="SAM" id="Phobius"/>
    </source>
</evidence>
<keyword evidence="1" id="KW-0472">Membrane</keyword>
<proteinExistence type="predicted"/>
<protein>
    <recommendedName>
        <fullName evidence="3">Zinc-ribbon domain-containing protein</fullName>
    </recommendedName>
</protein>
<keyword evidence="1" id="KW-0812">Transmembrane</keyword>
<evidence type="ECO:0000313" key="2">
    <source>
        <dbReference type="EMBL" id="MPM60000.1"/>
    </source>
</evidence>